<proteinExistence type="predicted"/>
<protein>
    <submittedName>
        <fullName evidence="2">Uncharacterized protein</fullName>
    </submittedName>
</protein>
<feature type="compositionally biased region" description="Pro residues" evidence="1">
    <location>
        <begin position="99"/>
        <end position="110"/>
    </location>
</feature>
<sequence>MTSSLTHDWYVEKCGAGCVTNWLFPPGKKGRDLVLENFVTETKSSVAFLWLYFFGIFVPVICDDDHSDETSLVRSNKHKDNGSANFPSSVKNKATFSPPLSPTPAPAPAP</sequence>
<dbReference type="EMBL" id="KV440976">
    <property type="protein sequence ID" value="OAD76055.1"/>
    <property type="molecule type" value="Genomic_DNA"/>
</dbReference>
<name>A0A162XPV6_PHYB8</name>
<accession>A0A162XPV6</accession>
<dbReference type="GeneID" id="28991828"/>
<reference evidence="3" key="1">
    <citation type="submission" date="2015-06" db="EMBL/GenBank/DDBJ databases">
        <title>Expansion of signal transduction pathways in fungi by whole-genome duplication.</title>
        <authorList>
            <consortium name="DOE Joint Genome Institute"/>
            <person name="Corrochano L.M."/>
            <person name="Kuo A."/>
            <person name="Marcet-Houben M."/>
            <person name="Polaino S."/>
            <person name="Salamov A."/>
            <person name="Villalobos J.M."/>
            <person name="Alvarez M.I."/>
            <person name="Avalos J."/>
            <person name="Benito E.P."/>
            <person name="Benoit I."/>
            <person name="Burger G."/>
            <person name="Camino L.P."/>
            <person name="Canovas D."/>
            <person name="Cerda-Olmedo E."/>
            <person name="Cheng J.-F."/>
            <person name="Dominguez A."/>
            <person name="Elias M."/>
            <person name="Eslava A.P."/>
            <person name="Glaser F."/>
            <person name="Grimwood J."/>
            <person name="Gutierrez G."/>
            <person name="Heitman J."/>
            <person name="Henrissat B."/>
            <person name="Iturriaga E.A."/>
            <person name="Lang B.F."/>
            <person name="Lavin J.L."/>
            <person name="Lee S."/>
            <person name="Li W."/>
            <person name="Lindquist E."/>
            <person name="Lopez-Garcia S."/>
            <person name="Luque E.M."/>
            <person name="Marcos A.T."/>
            <person name="Martin J."/>
            <person name="McCluskey K."/>
            <person name="Medina H.R."/>
            <person name="Miralles-Duran A."/>
            <person name="Miyazaki A."/>
            <person name="Munoz-Torres E."/>
            <person name="Oguiza J.A."/>
            <person name="Ohm R."/>
            <person name="Olmedo M."/>
            <person name="Orejas M."/>
            <person name="Ortiz-Castellanos L."/>
            <person name="Pisabarro A.G."/>
            <person name="Rodriguez-Romero J."/>
            <person name="Ruiz-Herrera J."/>
            <person name="Ruiz-Vazquez R."/>
            <person name="Sanz C."/>
            <person name="Schackwitz W."/>
            <person name="Schmutz J."/>
            <person name="Shahriari M."/>
            <person name="Shelest E."/>
            <person name="Silva-Franco F."/>
            <person name="Soanes D."/>
            <person name="Syed K."/>
            <person name="Tagua V.G."/>
            <person name="Talbot N.J."/>
            <person name="Thon M."/>
            <person name="De vries R.P."/>
            <person name="Wiebenga A."/>
            <person name="Yadav J.S."/>
            <person name="Braun E.L."/>
            <person name="Baker S."/>
            <person name="Garre V."/>
            <person name="Horwitz B."/>
            <person name="Torres-Martinez S."/>
            <person name="Idnurm A."/>
            <person name="Herrera-Estrella A."/>
            <person name="Gabaldon T."/>
            <person name="Grigoriev I.V."/>
        </authorList>
    </citation>
    <scope>NUCLEOTIDE SEQUENCE [LARGE SCALE GENOMIC DNA]</scope>
    <source>
        <strain evidence="3">NRRL 1555(-)</strain>
    </source>
</reference>
<evidence type="ECO:0000256" key="1">
    <source>
        <dbReference type="SAM" id="MobiDB-lite"/>
    </source>
</evidence>
<evidence type="ECO:0000313" key="2">
    <source>
        <dbReference type="EMBL" id="OAD76055.1"/>
    </source>
</evidence>
<dbReference type="RefSeq" id="XP_018294095.1">
    <property type="nucleotide sequence ID" value="XM_018430922.1"/>
</dbReference>
<dbReference type="InParanoid" id="A0A162XPV6"/>
<dbReference type="VEuPathDB" id="FungiDB:PHYBLDRAFT_143040"/>
<feature type="region of interest" description="Disordered" evidence="1">
    <location>
        <begin position="71"/>
        <end position="110"/>
    </location>
</feature>
<gene>
    <name evidence="2" type="ORF">PHYBLDRAFT_143040</name>
</gene>
<dbReference type="AlphaFoldDB" id="A0A162XPV6"/>
<dbReference type="Proteomes" id="UP000077315">
    <property type="component" value="Unassembled WGS sequence"/>
</dbReference>
<feature type="compositionally biased region" description="Polar residues" evidence="1">
    <location>
        <begin position="82"/>
        <end position="92"/>
    </location>
</feature>
<keyword evidence="3" id="KW-1185">Reference proteome</keyword>
<evidence type="ECO:0000313" key="3">
    <source>
        <dbReference type="Proteomes" id="UP000077315"/>
    </source>
</evidence>
<organism evidence="2 3">
    <name type="scientific">Phycomyces blakesleeanus (strain ATCC 8743b / DSM 1359 / FGSC 10004 / NBRC 33097 / NRRL 1555)</name>
    <dbReference type="NCBI Taxonomy" id="763407"/>
    <lineage>
        <taxon>Eukaryota</taxon>
        <taxon>Fungi</taxon>
        <taxon>Fungi incertae sedis</taxon>
        <taxon>Mucoromycota</taxon>
        <taxon>Mucoromycotina</taxon>
        <taxon>Mucoromycetes</taxon>
        <taxon>Mucorales</taxon>
        <taxon>Phycomycetaceae</taxon>
        <taxon>Phycomyces</taxon>
    </lineage>
</organism>